<sequence>MGTVLKRAGRRVPAMHPPPSQPLPALPNPNVLSSRPPLVTRTSSSHSASIPTLSVKGVQQSSASDHQLCSAGRTRDRSYSIASTASSCEPIHEDIKEN</sequence>
<dbReference type="HOGENOM" id="CLU_2334836_0_0_1"/>
<reference evidence="2 3" key="1">
    <citation type="journal article" date="2010" name="Nat. Biotechnol.">
        <title>Genome sequence of the model mushroom Schizophyllum commune.</title>
        <authorList>
            <person name="Ohm R.A."/>
            <person name="de Jong J.F."/>
            <person name="Lugones L.G."/>
            <person name="Aerts A."/>
            <person name="Kothe E."/>
            <person name="Stajich J.E."/>
            <person name="de Vries R.P."/>
            <person name="Record E."/>
            <person name="Levasseur A."/>
            <person name="Baker S.E."/>
            <person name="Bartholomew K.A."/>
            <person name="Coutinho P.M."/>
            <person name="Erdmann S."/>
            <person name="Fowler T.J."/>
            <person name="Gathman A.C."/>
            <person name="Lombard V."/>
            <person name="Henrissat B."/>
            <person name="Knabe N."/>
            <person name="Kuees U."/>
            <person name="Lilly W.W."/>
            <person name="Lindquist E."/>
            <person name="Lucas S."/>
            <person name="Magnuson J.K."/>
            <person name="Piumi F."/>
            <person name="Raudaskoski M."/>
            <person name="Salamov A."/>
            <person name="Schmutz J."/>
            <person name="Schwarze F.W.M.R."/>
            <person name="vanKuyk P.A."/>
            <person name="Horton J.S."/>
            <person name="Grigoriev I.V."/>
            <person name="Woesten H.A.B."/>
        </authorList>
    </citation>
    <scope>NUCLEOTIDE SEQUENCE [LARGE SCALE GENOMIC DNA]</scope>
    <source>
        <strain evidence="3">H4-8 / FGSC 9210</strain>
    </source>
</reference>
<gene>
    <name evidence="2" type="ORF">SCHCODRAFT_85106</name>
</gene>
<evidence type="ECO:0000256" key="1">
    <source>
        <dbReference type="SAM" id="MobiDB-lite"/>
    </source>
</evidence>
<dbReference type="Proteomes" id="UP000007431">
    <property type="component" value="Unassembled WGS sequence"/>
</dbReference>
<dbReference type="AlphaFoldDB" id="D8Q2A5"/>
<dbReference type="VEuPathDB" id="FungiDB:SCHCODRAFT_02666067"/>
<dbReference type="InParanoid" id="D8Q2A5"/>
<organism evidence="3">
    <name type="scientific">Schizophyllum commune (strain H4-8 / FGSC 9210)</name>
    <name type="common">Split gill fungus</name>
    <dbReference type="NCBI Taxonomy" id="578458"/>
    <lineage>
        <taxon>Eukaryota</taxon>
        <taxon>Fungi</taxon>
        <taxon>Dikarya</taxon>
        <taxon>Basidiomycota</taxon>
        <taxon>Agaricomycotina</taxon>
        <taxon>Agaricomycetes</taxon>
        <taxon>Agaricomycetidae</taxon>
        <taxon>Agaricales</taxon>
        <taxon>Schizophyllaceae</taxon>
        <taxon>Schizophyllum</taxon>
    </lineage>
</organism>
<accession>D8Q2A5</accession>
<dbReference type="EMBL" id="GL377305">
    <property type="protein sequence ID" value="EFI98649.1"/>
    <property type="molecule type" value="Genomic_DNA"/>
</dbReference>
<name>D8Q2A5_SCHCM</name>
<dbReference type="RefSeq" id="XP_003033552.1">
    <property type="nucleotide sequence ID" value="XM_003033506.1"/>
</dbReference>
<keyword evidence="3" id="KW-1185">Reference proteome</keyword>
<proteinExistence type="predicted"/>
<feature type="compositionally biased region" description="Pro residues" evidence="1">
    <location>
        <begin position="15"/>
        <end position="27"/>
    </location>
</feature>
<evidence type="ECO:0000313" key="3">
    <source>
        <dbReference type="Proteomes" id="UP000007431"/>
    </source>
</evidence>
<feature type="region of interest" description="Disordered" evidence="1">
    <location>
        <begin position="1"/>
        <end position="98"/>
    </location>
</feature>
<evidence type="ECO:0000313" key="2">
    <source>
        <dbReference type="EMBL" id="EFI98649.1"/>
    </source>
</evidence>
<dbReference type="OrthoDB" id="2968353at2759"/>
<dbReference type="KEGG" id="scm:SCHCO_02666067"/>
<protein>
    <submittedName>
        <fullName evidence="2">Expressed protein</fullName>
    </submittedName>
</protein>
<dbReference type="GeneID" id="9592919"/>
<feature type="compositionally biased region" description="Polar residues" evidence="1">
    <location>
        <begin position="40"/>
        <end position="67"/>
    </location>
</feature>